<feature type="binding site" evidence="10 12">
    <location>
        <begin position="132"/>
        <end position="133"/>
    </location>
    <ligand>
        <name>L-glutamine</name>
        <dbReference type="ChEBI" id="CHEBI:58359"/>
    </ligand>
</feature>
<evidence type="ECO:0000256" key="2">
    <source>
        <dbReference type="ARBA" id="ARBA00022801"/>
    </source>
</evidence>
<feature type="binding site" evidence="10 12">
    <location>
        <position position="105"/>
    </location>
    <ligand>
        <name>L-glutamine</name>
        <dbReference type="ChEBI" id="CHEBI:58359"/>
    </ligand>
</feature>
<evidence type="ECO:0000256" key="6">
    <source>
        <dbReference type="ARBA" id="ARBA00047992"/>
    </source>
</evidence>
<dbReference type="Pfam" id="PF01174">
    <property type="entry name" value="SNO"/>
    <property type="match status" value="1"/>
</dbReference>
<feature type="binding site" evidence="10 12">
    <location>
        <begin position="46"/>
        <end position="48"/>
    </location>
    <ligand>
        <name>L-glutamine</name>
        <dbReference type="ChEBI" id="CHEBI:58359"/>
    </ligand>
</feature>
<dbReference type="AlphaFoldDB" id="A0A1T4VVY0"/>
<dbReference type="PANTHER" id="PTHR31559">
    <property type="entry name" value="PYRIDOXAL 5'-PHOSPHATE SYNTHASE SUBUNIT SNO"/>
    <property type="match status" value="1"/>
</dbReference>
<comment type="catalytic activity">
    <reaction evidence="6 10">
        <text>aldehydo-D-ribose 5-phosphate + D-glyceraldehyde 3-phosphate + L-glutamine = pyridoxal 5'-phosphate + L-glutamate + phosphate + 3 H2O + H(+)</text>
        <dbReference type="Rhea" id="RHEA:31507"/>
        <dbReference type="ChEBI" id="CHEBI:15377"/>
        <dbReference type="ChEBI" id="CHEBI:15378"/>
        <dbReference type="ChEBI" id="CHEBI:29985"/>
        <dbReference type="ChEBI" id="CHEBI:43474"/>
        <dbReference type="ChEBI" id="CHEBI:58273"/>
        <dbReference type="ChEBI" id="CHEBI:58359"/>
        <dbReference type="ChEBI" id="CHEBI:59776"/>
        <dbReference type="ChEBI" id="CHEBI:597326"/>
        <dbReference type="EC" id="4.3.3.6"/>
    </reaction>
</comment>
<protein>
    <recommendedName>
        <fullName evidence="10">Pyridoxal 5'-phosphate synthase subunit PdxT</fullName>
        <ecNumber evidence="10">4.3.3.6</ecNumber>
    </recommendedName>
    <alternativeName>
        <fullName evidence="10">Pdx2</fullName>
    </alternativeName>
    <alternativeName>
        <fullName evidence="10">Pyridoxal 5'-phosphate synthase glutaminase subunit</fullName>
        <ecNumber evidence="10">3.5.1.2</ecNumber>
    </alternativeName>
</protein>
<dbReference type="FunFam" id="3.40.50.880:FF:000010">
    <property type="entry name" value="uncharacterized protein LOC100176842 isoform X2"/>
    <property type="match status" value="1"/>
</dbReference>
<evidence type="ECO:0000256" key="12">
    <source>
        <dbReference type="PIRSR" id="PIRSR005639-2"/>
    </source>
</evidence>
<dbReference type="GO" id="GO:1903600">
    <property type="term" value="C:glutaminase complex"/>
    <property type="evidence" value="ECO:0007669"/>
    <property type="project" value="TreeGrafter"/>
</dbReference>
<feature type="active site" description="Charge relay system" evidence="10 11">
    <location>
        <position position="168"/>
    </location>
</feature>
<evidence type="ECO:0000313" key="14">
    <source>
        <dbReference type="Proteomes" id="UP000242432"/>
    </source>
</evidence>
<dbReference type="EC" id="3.5.1.2" evidence="10"/>
<dbReference type="PROSITE" id="PS51273">
    <property type="entry name" value="GATASE_TYPE_1"/>
    <property type="match status" value="1"/>
</dbReference>
<evidence type="ECO:0000256" key="11">
    <source>
        <dbReference type="PIRSR" id="PIRSR005639-1"/>
    </source>
</evidence>
<organism evidence="13 14">
    <name type="scientific">Succinivibrio dextrinosolvens DSM 3072</name>
    <dbReference type="NCBI Taxonomy" id="1123324"/>
    <lineage>
        <taxon>Bacteria</taxon>
        <taxon>Pseudomonadati</taxon>
        <taxon>Pseudomonadota</taxon>
        <taxon>Gammaproteobacteria</taxon>
        <taxon>Aeromonadales</taxon>
        <taxon>Succinivibrionaceae</taxon>
        <taxon>Succinivibrio</taxon>
    </lineage>
</organism>
<dbReference type="InterPro" id="IPR002161">
    <property type="entry name" value="PdxT/SNO"/>
</dbReference>
<comment type="function">
    <text evidence="8 10">Catalyzes the hydrolysis of glutamine to glutamate and ammonia as part of the biosynthesis of pyridoxal 5'-phosphate. The resulting ammonia molecule is channeled to the active site of PdxS.</text>
</comment>
<sequence length="185" mass="20341">MKIGVLAVQGAFIEHERMIQSLGAETIEIRQKTDLNNLDGVILPGGESTVQSLLLDKLQMKQTLKGMIEDGIPTLATCAGLILLAKNIDNAPQSHLATLPVRVKRNAFGRQLSSFVTSQNVGSITDYPEVFIRAPYISGIESGVDTLCTHEDKIVGVRYKNQIGLAFHPELTDDSRIHQKFLEMI</sequence>
<accession>A0A1T4VVY0</accession>
<gene>
    <name evidence="10" type="primary">pdxT</name>
    <name evidence="13" type="ORF">SAMN02745213_02160</name>
</gene>
<dbReference type="HAMAP" id="MF_01615">
    <property type="entry name" value="PdxT"/>
    <property type="match status" value="1"/>
</dbReference>
<proteinExistence type="inferred from homology"/>
<keyword evidence="14" id="KW-1185">Reference proteome</keyword>
<dbReference type="GO" id="GO:0008614">
    <property type="term" value="P:pyridoxine metabolic process"/>
    <property type="evidence" value="ECO:0007669"/>
    <property type="project" value="TreeGrafter"/>
</dbReference>
<reference evidence="14" key="1">
    <citation type="submission" date="2017-02" db="EMBL/GenBank/DDBJ databases">
        <authorList>
            <person name="Varghese N."/>
            <person name="Submissions S."/>
        </authorList>
    </citation>
    <scope>NUCLEOTIDE SEQUENCE [LARGE SCALE GENOMIC DNA]</scope>
    <source>
        <strain evidence="14">DSM 3072</strain>
    </source>
</reference>
<dbReference type="CDD" id="cd01749">
    <property type="entry name" value="GATase1_PB"/>
    <property type="match status" value="1"/>
</dbReference>
<evidence type="ECO:0000256" key="8">
    <source>
        <dbReference type="ARBA" id="ARBA00054599"/>
    </source>
</evidence>
<dbReference type="GO" id="GO:0006543">
    <property type="term" value="P:L-glutamine catabolic process"/>
    <property type="evidence" value="ECO:0007669"/>
    <property type="project" value="UniProtKB-UniRule"/>
</dbReference>
<keyword evidence="3 10" id="KW-0663">Pyridoxal phosphate</keyword>
<feature type="active site" description="Nucleophile" evidence="10 11">
    <location>
        <position position="78"/>
    </location>
</feature>
<evidence type="ECO:0000256" key="1">
    <source>
        <dbReference type="ARBA" id="ARBA00008345"/>
    </source>
</evidence>
<dbReference type="GO" id="GO:0042823">
    <property type="term" value="P:pyridoxal phosphate biosynthetic process"/>
    <property type="evidence" value="ECO:0007669"/>
    <property type="project" value="UniProtKB-UniRule"/>
</dbReference>
<name>A0A1T4VVY0_9GAMM</name>
<dbReference type="PANTHER" id="PTHR31559:SF0">
    <property type="entry name" value="PYRIDOXAL 5'-PHOSPHATE SYNTHASE SUBUNIT SNO1-RELATED"/>
    <property type="match status" value="1"/>
</dbReference>
<dbReference type="EMBL" id="FUXX01000055">
    <property type="protein sequence ID" value="SKA69116.1"/>
    <property type="molecule type" value="Genomic_DNA"/>
</dbReference>
<evidence type="ECO:0000256" key="7">
    <source>
        <dbReference type="ARBA" id="ARBA00049534"/>
    </source>
</evidence>
<dbReference type="InterPro" id="IPR029062">
    <property type="entry name" value="Class_I_gatase-like"/>
</dbReference>
<dbReference type="GO" id="GO:0036381">
    <property type="term" value="F:pyridoxal 5'-phosphate synthase (glutamine hydrolysing) activity"/>
    <property type="evidence" value="ECO:0007669"/>
    <property type="project" value="UniProtKB-UniRule"/>
</dbReference>
<feature type="active site" description="Charge relay system" evidence="10 11">
    <location>
        <position position="170"/>
    </location>
</feature>
<dbReference type="UniPathway" id="UPA00245"/>
<dbReference type="Gene3D" id="3.40.50.880">
    <property type="match status" value="1"/>
</dbReference>
<comment type="subunit">
    <text evidence="9 10">In the presence of PdxS, forms a dodecamer of heterodimers. Only shows activity in the heterodimer.</text>
</comment>
<dbReference type="EC" id="4.3.3.6" evidence="10"/>
<dbReference type="PROSITE" id="PS01236">
    <property type="entry name" value="PDXT_SNO_1"/>
    <property type="match status" value="1"/>
</dbReference>
<dbReference type="SUPFAM" id="SSF52317">
    <property type="entry name" value="Class I glutamine amidotransferase-like"/>
    <property type="match status" value="1"/>
</dbReference>
<evidence type="ECO:0000313" key="13">
    <source>
        <dbReference type="EMBL" id="SKA69116.1"/>
    </source>
</evidence>
<evidence type="ECO:0000256" key="5">
    <source>
        <dbReference type="ARBA" id="ARBA00023239"/>
    </source>
</evidence>
<dbReference type="NCBIfam" id="TIGR03800">
    <property type="entry name" value="PLP_synth_Pdx2"/>
    <property type="match status" value="1"/>
</dbReference>
<dbReference type="RefSeq" id="WP_078929464.1">
    <property type="nucleotide sequence ID" value="NZ_FUXX01000055.1"/>
</dbReference>
<dbReference type="InterPro" id="IPR021196">
    <property type="entry name" value="PdxT/SNO_CS"/>
</dbReference>
<evidence type="ECO:0000256" key="4">
    <source>
        <dbReference type="ARBA" id="ARBA00022962"/>
    </source>
</evidence>
<dbReference type="Proteomes" id="UP000242432">
    <property type="component" value="Unassembled WGS sequence"/>
</dbReference>
<comment type="catalytic activity">
    <reaction evidence="7 10">
        <text>L-glutamine + H2O = L-glutamate + NH4(+)</text>
        <dbReference type="Rhea" id="RHEA:15889"/>
        <dbReference type="ChEBI" id="CHEBI:15377"/>
        <dbReference type="ChEBI" id="CHEBI:28938"/>
        <dbReference type="ChEBI" id="CHEBI:29985"/>
        <dbReference type="ChEBI" id="CHEBI:58359"/>
        <dbReference type="EC" id="3.5.1.2"/>
    </reaction>
</comment>
<keyword evidence="5 10" id="KW-0456">Lyase</keyword>
<dbReference type="GO" id="GO:0004359">
    <property type="term" value="F:glutaminase activity"/>
    <property type="evidence" value="ECO:0007669"/>
    <property type="project" value="UniProtKB-UniRule"/>
</dbReference>
<dbReference type="PROSITE" id="PS51130">
    <property type="entry name" value="PDXT_SNO_2"/>
    <property type="match status" value="1"/>
</dbReference>
<keyword evidence="4 10" id="KW-0315">Glutamine amidotransferase</keyword>
<evidence type="ECO:0000256" key="3">
    <source>
        <dbReference type="ARBA" id="ARBA00022898"/>
    </source>
</evidence>
<dbReference type="GO" id="GO:0005829">
    <property type="term" value="C:cytosol"/>
    <property type="evidence" value="ECO:0007669"/>
    <property type="project" value="TreeGrafter"/>
</dbReference>
<dbReference type="PIRSF" id="PIRSF005639">
    <property type="entry name" value="Glut_amidoT_SNO"/>
    <property type="match status" value="1"/>
</dbReference>
<dbReference type="STRING" id="83771.SAMN02910357_01699"/>
<evidence type="ECO:0000256" key="10">
    <source>
        <dbReference type="HAMAP-Rule" id="MF_01615"/>
    </source>
</evidence>
<comment type="similarity">
    <text evidence="1 10">Belongs to the glutaminase PdxT/SNO family.</text>
</comment>
<comment type="pathway">
    <text evidence="10">Cofactor biosynthesis; pyridoxal 5'-phosphate biosynthesis.</text>
</comment>
<evidence type="ECO:0000256" key="9">
    <source>
        <dbReference type="ARBA" id="ARBA00064749"/>
    </source>
</evidence>
<keyword evidence="2 10" id="KW-0378">Hydrolase</keyword>